<accession>A0A0K1EPD3</accession>
<dbReference type="Proteomes" id="UP000067626">
    <property type="component" value="Chromosome"/>
</dbReference>
<dbReference type="AlphaFoldDB" id="A0A0K1EPD3"/>
<name>A0A0K1EPD3_CHOCO</name>
<sequence length="264" mass="29603">MSSFQSILERAQPADYEFLIAALKSPVNFSSDASLHRHYEAFQRDPCAAHRAALARQIEREIRYLGSADLAYFFRWLTRREPGVPLDDLLDAIAQRLGVKLKPIGTPRSRLECLVRAVVEQAVLDLSEDQQRALFRDRDLGPAVEDELLRHLKSKGRVALLVRMLGQDVVEKLVPGLVLSTITPFLGREAAGQLMTRLAARFPLWAEWLGPVLWGVTAAWLTIDLQSPAFRKTTPAILYCGLISLRDGPEEGLAFWQATDDDEA</sequence>
<organism evidence="1 2">
    <name type="scientific">Chondromyces crocatus</name>
    <dbReference type="NCBI Taxonomy" id="52"/>
    <lineage>
        <taxon>Bacteria</taxon>
        <taxon>Pseudomonadati</taxon>
        <taxon>Myxococcota</taxon>
        <taxon>Polyangia</taxon>
        <taxon>Polyangiales</taxon>
        <taxon>Polyangiaceae</taxon>
        <taxon>Chondromyces</taxon>
    </lineage>
</organism>
<dbReference type="RefSeq" id="WP_050434349.1">
    <property type="nucleotide sequence ID" value="NZ_CP012159.1"/>
</dbReference>
<evidence type="ECO:0000313" key="2">
    <source>
        <dbReference type="Proteomes" id="UP000067626"/>
    </source>
</evidence>
<evidence type="ECO:0000313" key="1">
    <source>
        <dbReference type="EMBL" id="AKT42775.1"/>
    </source>
</evidence>
<keyword evidence="2" id="KW-1185">Reference proteome</keyword>
<protein>
    <submittedName>
        <fullName evidence="1">Uncharacterized protein</fullName>
    </submittedName>
</protein>
<dbReference type="OrthoDB" id="9128717at2"/>
<gene>
    <name evidence="1" type="ORF">CMC5_070020</name>
</gene>
<dbReference type="EMBL" id="CP012159">
    <property type="protein sequence ID" value="AKT42775.1"/>
    <property type="molecule type" value="Genomic_DNA"/>
</dbReference>
<dbReference type="KEGG" id="ccro:CMC5_070020"/>
<reference evidence="1 2" key="1">
    <citation type="submission" date="2015-07" db="EMBL/GenBank/DDBJ databases">
        <title>Genome analysis of myxobacterium Chondromyces crocatus Cm c5 reveals a high potential for natural compound synthesis and the genetic basis for the loss of fruiting body formation.</title>
        <authorList>
            <person name="Zaburannyi N."/>
            <person name="Bunk B."/>
            <person name="Maier J."/>
            <person name="Overmann J."/>
            <person name="Mueller R."/>
        </authorList>
    </citation>
    <scope>NUCLEOTIDE SEQUENCE [LARGE SCALE GENOMIC DNA]</scope>
    <source>
        <strain evidence="1 2">Cm c5</strain>
    </source>
</reference>
<proteinExistence type="predicted"/>